<evidence type="ECO:0000256" key="6">
    <source>
        <dbReference type="ARBA" id="ARBA00023136"/>
    </source>
</evidence>
<evidence type="ECO:0000313" key="11">
    <source>
        <dbReference type="EMBL" id="VEL35846.1"/>
    </source>
</evidence>
<dbReference type="GO" id="GO:0005886">
    <property type="term" value="C:plasma membrane"/>
    <property type="evidence" value="ECO:0007669"/>
    <property type="project" value="InterPro"/>
</dbReference>
<dbReference type="InterPro" id="IPR050174">
    <property type="entry name" value="Protocadherin/Cadherin-CA"/>
</dbReference>
<dbReference type="Gene3D" id="2.60.40.60">
    <property type="entry name" value="Cadherins"/>
    <property type="match status" value="2"/>
</dbReference>
<dbReference type="AlphaFoldDB" id="A0A448XFY4"/>
<comment type="subcellular location">
    <subcellularLocation>
        <location evidence="1">Membrane</location>
        <topology evidence="1">Single-pass membrane protein</topology>
    </subcellularLocation>
</comment>
<dbReference type="EMBL" id="CAAALY010250817">
    <property type="protein sequence ID" value="VEL35846.1"/>
    <property type="molecule type" value="Genomic_DNA"/>
</dbReference>
<evidence type="ECO:0000313" key="12">
    <source>
        <dbReference type="Proteomes" id="UP000784294"/>
    </source>
</evidence>
<feature type="region of interest" description="Disordered" evidence="9">
    <location>
        <begin position="188"/>
        <end position="212"/>
    </location>
</feature>
<dbReference type="Proteomes" id="UP000784294">
    <property type="component" value="Unassembled WGS sequence"/>
</dbReference>
<feature type="domain" description="Cadherin" evidence="10">
    <location>
        <begin position="119"/>
        <end position="233"/>
    </location>
</feature>
<dbReference type="GO" id="GO:0005509">
    <property type="term" value="F:calcium ion binding"/>
    <property type="evidence" value="ECO:0007669"/>
    <property type="project" value="UniProtKB-UniRule"/>
</dbReference>
<comment type="caution">
    <text evidence="11">The sequence shown here is derived from an EMBL/GenBank/DDBJ whole genome shotgun (WGS) entry which is preliminary data.</text>
</comment>
<sequence length="298" mass="33421">MSTTSKYRNHSTLTPADRVLCSSSGHLHVRLDVNAGPAEGSLLAIYRVTVTILDVDDNGPTFNKPRWRTSREERFFQAGRQIALPKAFDVDLNPAHRQIVYRLEMFTDPPDVWAALWRASEREVGAGLTTNSRPNTRIYPNSAPETPFQLRLDETGRPLLRLIYRLDAELVAMHRLVLVALPATASSPANANAVSLGPRPSRSPSHPGARDDQEARLLVEIEVLDSNDNEPHFDQPVYNVSVPESEPVGSIIYRVSWPAHYIRYHTRHLTTLLPWLVKKLGCYDVACFGTARLENGQL</sequence>
<keyword evidence="7" id="KW-0325">Glycoprotein</keyword>
<evidence type="ECO:0000256" key="1">
    <source>
        <dbReference type="ARBA" id="ARBA00004167"/>
    </source>
</evidence>
<keyword evidence="6" id="KW-0472">Membrane</keyword>
<dbReference type="GO" id="GO:0007156">
    <property type="term" value="P:homophilic cell adhesion via plasma membrane adhesion molecules"/>
    <property type="evidence" value="ECO:0007669"/>
    <property type="project" value="InterPro"/>
</dbReference>
<name>A0A448XFY4_9PLAT</name>
<keyword evidence="2" id="KW-0812">Transmembrane</keyword>
<evidence type="ECO:0000256" key="9">
    <source>
        <dbReference type="SAM" id="MobiDB-lite"/>
    </source>
</evidence>
<evidence type="ECO:0000256" key="8">
    <source>
        <dbReference type="PROSITE-ProRule" id="PRU00043"/>
    </source>
</evidence>
<organism evidence="11 12">
    <name type="scientific">Protopolystoma xenopodis</name>
    <dbReference type="NCBI Taxonomy" id="117903"/>
    <lineage>
        <taxon>Eukaryota</taxon>
        <taxon>Metazoa</taxon>
        <taxon>Spiralia</taxon>
        <taxon>Lophotrochozoa</taxon>
        <taxon>Platyhelminthes</taxon>
        <taxon>Monogenea</taxon>
        <taxon>Polyopisthocotylea</taxon>
        <taxon>Polystomatidea</taxon>
        <taxon>Polystomatidae</taxon>
        <taxon>Protopolystoma</taxon>
    </lineage>
</organism>
<keyword evidence="3" id="KW-0677">Repeat</keyword>
<protein>
    <recommendedName>
        <fullName evidence="10">Cadherin domain-containing protein</fullName>
    </recommendedName>
</protein>
<dbReference type="PANTHER" id="PTHR24028:SF328">
    <property type="entry name" value="CADHERIN-3"/>
    <property type="match status" value="1"/>
</dbReference>
<keyword evidence="4 8" id="KW-0106">Calcium</keyword>
<dbReference type="PANTHER" id="PTHR24028">
    <property type="entry name" value="CADHERIN-87A"/>
    <property type="match status" value="1"/>
</dbReference>
<accession>A0A448XFY4</accession>
<dbReference type="PROSITE" id="PS00232">
    <property type="entry name" value="CADHERIN_1"/>
    <property type="match status" value="1"/>
</dbReference>
<feature type="compositionally biased region" description="Low complexity" evidence="9">
    <location>
        <begin position="188"/>
        <end position="205"/>
    </location>
</feature>
<evidence type="ECO:0000259" key="10">
    <source>
        <dbReference type="PROSITE" id="PS50268"/>
    </source>
</evidence>
<reference evidence="11" key="1">
    <citation type="submission" date="2018-11" db="EMBL/GenBank/DDBJ databases">
        <authorList>
            <consortium name="Pathogen Informatics"/>
        </authorList>
    </citation>
    <scope>NUCLEOTIDE SEQUENCE</scope>
</reference>
<dbReference type="SUPFAM" id="SSF49313">
    <property type="entry name" value="Cadherin-like"/>
    <property type="match status" value="1"/>
</dbReference>
<keyword evidence="5" id="KW-1133">Transmembrane helix</keyword>
<dbReference type="InterPro" id="IPR020894">
    <property type="entry name" value="Cadherin_CS"/>
</dbReference>
<proteinExistence type="predicted"/>
<evidence type="ECO:0000256" key="2">
    <source>
        <dbReference type="ARBA" id="ARBA00022692"/>
    </source>
</evidence>
<keyword evidence="12" id="KW-1185">Reference proteome</keyword>
<dbReference type="OrthoDB" id="6079678at2759"/>
<evidence type="ECO:0000256" key="3">
    <source>
        <dbReference type="ARBA" id="ARBA00022737"/>
    </source>
</evidence>
<dbReference type="InterPro" id="IPR015919">
    <property type="entry name" value="Cadherin-like_sf"/>
</dbReference>
<evidence type="ECO:0000256" key="7">
    <source>
        <dbReference type="ARBA" id="ARBA00023180"/>
    </source>
</evidence>
<dbReference type="InterPro" id="IPR002126">
    <property type="entry name" value="Cadherin-like_dom"/>
</dbReference>
<dbReference type="PROSITE" id="PS50268">
    <property type="entry name" value="CADHERIN_2"/>
    <property type="match status" value="1"/>
</dbReference>
<evidence type="ECO:0000256" key="4">
    <source>
        <dbReference type="ARBA" id="ARBA00022837"/>
    </source>
</evidence>
<evidence type="ECO:0000256" key="5">
    <source>
        <dbReference type="ARBA" id="ARBA00022989"/>
    </source>
</evidence>
<gene>
    <name evidence="11" type="ORF">PXEA_LOCUS29286</name>
</gene>
<dbReference type="PRINTS" id="PR00205">
    <property type="entry name" value="CADHERIN"/>
</dbReference>